<dbReference type="InterPro" id="IPR046748">
    <property type="entry name" value="HipA_2"/>
</dbReference>
<dbReference type="STRING" id="504474.cu1438"/>
<dbReference type="RefSeq" id="WP_012360686.1">
    <property type="nucleotide sequence ID" value="NC_010545.1"/>
</dbReference>
<dbReference type="AlphaFoldDB" id="B1VGU1"/>
<dbReference type="GeneID" id="60604218"/>
<reference evidence="3 4" key="1">
    <citation type="journal article" date="2008" name="J. Biotechnol.">
        <title>The lifestyle of Corynebacterium urealyticum derived from its complete genome sequence established by pyrosequencing.</title>
        <authorList>
            <person name="Tauch A."/>
            <person name="Trost E."/>
            <person name="Tilker A."/>
            <person name="Ludewig U."/>
            <person name="Schneiker S."/>
            <person name="Goesmann A."/>
            <person name="Arnold W."/>
            <person name="Bekel T."/>
            <person name="Brinkrolf K."/>
            <person name="Brune I."/>
            <person name="Goetker S."/>
            <person name="Kalinowski J."/>
            <person name="Kamp P.-B."/>
            <person name="Lobo F.P."/>
            <person name="Viehoever P."/>
            <person name="Weisshaar B."/>
            <person name="Soriano F."/>
            <person name="Droege M."/>
            <person name="Puehler A."/>
        </authorList>
    </citation>
    <scope>NUCLEOTIDE SEQUENCE [LARGE SCALE GENOMIC DNA]</scope>
    <source>
        <strain evidence="4">ATCC 43042 / DSM 7109</strain>
    </source>
</reference>
<dbReference type="EMBL" id="AM942444">
    <property type="protein sequence ID" value="CAQ05398.1"/>
    <property type="molecule type" value="Genomic_DNA"/>
</dbReference>
<gene>
    <name evidence="3" type="ordered locus">cu1438</name>
</gene>
<evidence type="ECO:0000313" key="4">
    <source>
        <dbReference type="Proteomes" id="UP000001727"/>
    </source>
</evidence>
<keyword evidence="4" id="KW-1185">Reference proteome</keyword>
<proteinExistence type="predicted"/>
<evidence type="ECO:0000313" key="3">
    <source>
        <dbReference type="EMBL" id="CAQ05398.1"/>
    </source>
</evidence>
<dbReference type="HOGENOM" id="CLU_091278_0_0_11"/>
<dbReference type="eggNOG" id="ENOG5030JC8">
    <property type="taxonomic scope" value="Bacteria"/>
</dbReference>
<name>B1VGU1_CORU7</name>
<dbReference type="KEGG" id="cur:cu1438"/>
<dbReference type="Pfam" id="PF20613">
    <property type="entry name" value="HipA_2"/>
    <property type="match status" value="1"/>
</dbReference>
<protein>
    <recommendedName>
        <fullName evidence="2">HipA-like kinase domain-containing protein</fullName>
    </recommendedName>
</protein>
<sequence length="268" mass="30072">MRNSNVVDLNSARERRERPSITTPGEVASTGTKPFKCQASDGHYYWCKQLHTQHGASAAINEVVVSVIADALGAPVPDWSILNVPEELVGRLIGDGIERIRLSPEPVFGSRILHYADRELDGDLWVQVSDDNNYQRIPLLCALMVLCNAEDIQYLLDSSNDNAIWGFDFGWWFGSGENVWGLGESNELGGQTELPALREQIPATKWDHAIDAVRALPGDLETRVMDALPTEWDVPEHDVTTLIEYVYRRKDYTVERLEELKNRHGMGG</sequence>
<evidence type="ECO:0000259" key="2">
    <source>
        <dbReference type="Pfam" id="PF20613"/>
    </source>
</evidence>
<accession>B1VGU1</accession>
<feature type="region of interest" description="Disordered" evidence="1">
    <location>
        <begin position="1"/>
        <end position="29"/>
    </location>
</feature>
<dbReference type="Proteomes" id="UP000001727">
    <property type="component" value="Chromosome"/>
</dbReference>
<feature type="domain" description="HipA-like kinase" evidence="2">
    <location>
        <begin position="30"/>
        <end position="112"/>
    </location>
</feature>
<evidence type="ECO:0000256" key="1">
    <source>
        <dbReference type="SAM" id="MobiDB-lite"/>
    </source>
</evidence>
<organism evidence="3 4">
    <name type="scientific">Corynebacterium urealyticum (strain ATCC 43042 / DSM 7109)</name>
    <dbReference type="NCBI Taxonomy" id="504474"/>
    <lineage>
        <taxon>Bacteria</taxon>
        <taxon>Bacillati</taxon>
        <taxon>Actinomycetota</taxon>
        <taxon>Actinomycetes</taxon>
        <taxon>Mycobacteriales</taxon>
        <taxon>Corynebacteriaceae</taxon>
        <taxon>Corynebacterium</taxon>
    </lineage>
</organism>